<sequence length="126" mass="13929">MLRTTGKVLADNTNRCLASMPDCRAYPLKPKCGPNIIHRKVTRDINEDARDDARALACTKTFRQSARKRKKVDICSLTSTGTWASKCLRLRGLSGTTDKFLLAATLQNLSRLAKRLTPPPEPASAM</sequence>
<dbReference type="EMBL" id="NRRL01000105">
    <property type="protein sequence ID" value="MBK1670643.1"/>
    <property type="molecule type" value="Genomic_DNA"/>
</dbReference>
<organism evidence="2 3">
    <name type="scientific">Rhodovibrio sodomensis</name>
    <dbReference type="NCBI Taxonomy" id="1088"/>
    <lineage>
        <taxon>Bacteria</taxon>
        <taxon>Pseudomonadati</taxon>
        <taxon>Pseudomonadota</taxon>
        <taxon>Alphaproteobacteria</taxon>
        <taxon>Rhodospirillales</taxon>
        <taxon>Rhodovibrionaceae</taxon>
        <taxon>Rhodovibrio</taxon>
    </lineage>
</organism>
<accession>A0ABS1DLM9</accession>
<evidence type="ECO:0000313" key="3">
    <source>
        <dbReference type="Proteomes" id="UP001296873"/>
    </source>
</evidence>
<dbReference type="Pfam" id="PF13751">
    <property type="entry name" value="DDE_Tnp_1_6"/>
    <property type="match status" value="1"/>
</dbReference>
<gene>
    <name evidence="2" type="ORF">CKO28_21720</name>
</gene>
<feature type="domain" description="Transposase DDE" evidence="1">
    <location>
        <begin position="20"/>
        <end position="113"/>
    </location>
</feature>
<evidence type="ECO:0000259" key="1">
    <source>
        <dbReference type="Pfam" id="PF13751"/>
    </source>
</evidence>
<name>A0ABS1DLM9_9PROT</name>
<proteinExistence type="predicted"/>
<keyword evidence="3" id="KW-1185">Reference proteome</keyword>
<evidence type="ECO:0000313" key="2">
    <source>
        <dbReference type="EMBL" id="MBK1670643.1"/>
    </source>
</evidence>
<dbReference type="Proteomes" id="UP001296873">
    <property type="component" value="Unassembled WGS sequence"/>
</dbReference>
<comment type="caution">
    <text evidence="2">The sequence shown here is derived from an EMBL/GenBank/DDBJ whole genome shotgun (WGS) entry which is preliminary data.</text>
</comment>
<dbReference type="InterPro" id="IPR025668">
    <property type="entry name" value="Tnp_DDE_dom"/>
</dbReference>
<protein>
    <recommendedName>
        <fullName evidence="1">Transposase DDE domain-containing protein</fullName>
    </recommendedName>
</protein>
<reference evidence="2 3" key="1">
    <citation type="journal article" date="2020" name="Microorganisms">
        <title>Osmotic Adaptation and Compatible Solute Biosynthesis of Phototrophic Bacteria as Revealed from Genome Analyses.</title>
        <authorList>
            <person name="Imhoff J.F."/>
            <person name="Rahn T."/>
            <person name="Kunzel S."/>
            <person name="Keller A."/>
            <person name="Neulinger S.C."/>
        </authorList>
    </citation>
    <scope>NUCLEOTIDE SEQUENCE [LARGE SCALE GENOMIC DNA]</scope>
    <source>
        <strain evidence="2 3">DSM 9895</strain>
    </source>
</reference>